<feature type="zinc finger region" description="TRAF-type" evidence="4">
    <location>
        <begin position="8"/>
        <end position="61"/>
    </location>
</feature>
<name>A0A921Z9D0_MANSE</name>
<evidence type="ECO:0000256" key="3">
    <source>
        <dbReference type="ARBA" id="ARBA00022833"/>
    </source>
</evidence>
<gene>
    <name evidence="6" type="ORF">O3G_MSEX008056</name>
</gene>
<feature type="domain" description="TRAF-type" evidence="5">
    <location>
        <begin position="8"/>
        <end position="61"/>
    </location>
</feature>
<evidence type="ECO:0000259" key="5">
    <source>
        <dbReference type="PROSITE" id="PS50145"/>
    </source>
</evidence>
<dbReference type="PANTHER" id="PTHR10131">
    <property type="entry name" value="TNF RECEPTOR ASSOCIATED FACTOR"/>
    <property type="match status" value="1"/>
</dbReference>
<dbReference type="Pfam" id="PF02176">
    <property type="entry name" value="zf-TRAF"/>
    <property type="match status" value="1"/>
</dbReference>
<proteinExistence type="predicted"/>
<evidence type="ECO:0000313" key="6">
    <source>
        <dbReference type="EMBL" id="KAG6453265.1"/>
    </source>
</evidence>
<dbReference type="Proteomes" id="UP000791440">
    <property type="component" value="Unassembled WGS sequence"/>
</dbReference>
<keyword evidence="7" id="KW-1185">Reference proteome</keyword>
<sequence length="142" mass="16071">MSIIVAQAHLNTCKHDAVLCAAQCGAMIPRVLMQDHLRYTCPRRRANCDHCHKEFSGSALEEHQGNCGHEPVYCENKCGAKVQRRHTQQHLQQHCSKRLVPCKHCGQRYTQVRNALAFCSVTIISKSITCFFVYCHGKVTCT</sequence>
<protein>
    <recommendedName>
        <fullName evidence="5">TRAF-type domain-containing protein</fullName>
    </recommendedName>
</protein>
<organism evidence="6 7">
    <name type="scientific">Manduca sexta</name>
    <name type="common">Tobacco hawkmoth</name>
    <name type="synonym">Tobacco hornworm</name>
    <dbReference type="NCBI Taxonomy" id="7130"/>
    <lineage>
        <taxon>Eukaryota</taxon>
        <taxon>Metazoa</taxon>
        <taxon>Ecdysozoa</taxon>
        <taxon>Arthropoda</taxon>
        <taxon>Hexapoda</taxon>
        <taxon>Insecta</taxon>
        <taxon>Pterygota</taxon>
        <taxon>Neoptera</taxon>
        <taxon>Endopterygota</taxon>
        <taxon>Lepidoptera</taxon>
        <taxon>Glossata</taxon>
        <taxon>Ditrysia</taxon>
        <taxon>Bombycoidea</taxon>
        <taxon>Sphingidae</taxon>
        <taxon>Sphinginae</taxon>
        <taxon>Sphingini</taxon>
        <taxon>Manduca</taxon>
    </lineage>
</organism>
<comment type="caution">
    <text evidence="6">The sequence shown here is derived from an EMBL/GenBank/DDBJ whole genome shotgun (WGS) entry which is preliminary data.</text>
</comment>
<evidence type="ECO:0000256" key="2">
    <source>
        <dbReference type="ARBA" id="ARBA00022771"/>
    </source>
</evidence>
<feature type="zinc finger region" description="TRAF-type" evidence="4">
    <location>
        <begin position="63"/>
        <end position="105"/>
    </location>
</feature>
<dbReference type="EMBL" id="JH668440">
    <property type="protein sequence ID" value="KAG6453265.1"/>
    <property type="molecule type" value="Genomic_DNA"/>
</dbReference>
<reference evidence="6" key="1">
    <citation type="journal article" date="2016" name="Insect Biochem. Mol. Biol.">
        <title>Multifaceted biological insights from a draft genome sequence of the tobacco hornworm moth, Manduca sexta.</title>
        <authorList>
            <person name="Kanost M.R."/>
            <person name="Arrese E.L."/>
            <person name="Cao X."/>
            <person name="Chen Y.R."/>
            <person name="Chellapilla S."/>
            <person name="Goldsmith M.R."/>
            <person name="Grosse-Wilde E."/>
            <person name="Heckel D.G."/>
            <person name="Herndon N."/>
            <person name="Jiang H."/>
            <person name="Papanicolaou A."/>
            <person name="Qu J."/>
            <person name="Soulages J.L."/>
            <person name="Vogel H."/>
            <person name="Walters J."/>
            <person name="Waterhouse R.M."/>
            <person name="Ahn S.J."/>
            <person name="Almeida F.C."/>
            <person name="An C."/>
            <person name="Aqrawi P."/>
            <person name="Bretschneider A."/>
            <person name="Bryant W.B."/>
            <person name="Bucks S."/>
            <person name="Chao H."/>
            <person name="Chevignon G."/>
            <person name="Christen J.M."/>
            <person name="Clarke D.F."/>
            <person name="Dittmer N.T."/>
            <person name="Ferguson L.C.F."/>
            <person name="Garavelou S."/>
            <person name="Gordon K.H.J."/>
            <person name="Gunaratna R.T."/>
            <person name="Han Y."/>
            <person name="Hauser F."/>
            <person name="He Y."/>
            <person name="Heidel-Fischer H."/>
            <person name="Hirsh A."/>
            <person name="Hu Y."/>
            <person name="Jiang H."/>
            <person name="Kalra D."/>
            <person name="Klinner C."/>
            <person name="Konig C."/>
            <person name="Kovar C."/>
            <person name="Kroll A.R."/>
            <person name="Kuwar S.S."/>
            <person name="Lee S.L."/>
            <person name="Lehman R."/>
            <person name="Li K."/>
            <person name="Li Z."/>
            <person name="Liang H."/>
            <person name="Lovelace S."/>
            <person name="Lu Z."/>
            <person name="Mansfield J.H."/>
            <person name="McCulloch K.J."/>
            <person name="Mathew T."/>
            <person name="Morton B."/>
            <person name="Muzny D.M."/>
            <person name="Neunemann D."/>
            <person name="Ongeri F."/>
            <person name="Pauchet Y."/>
            <person name="Pu L.L."/>
            <person name="Pyrousis I."/>
            <person name="Rao X.J."/>
            <person name="Redding A."/>
            <person name="Roesel C."/>
            <person name="Sanchez-Gracia A."/>
            <person name="Schaack S."/>
            <person name="Shukla A."/>
            <person name="Tetreau G."/>
            <person name="Wang Y."/>
            <person name="Xiong G.H."/>
            <person name="Traut W."/>
            <person name="Walsh T.K."/>
            <person name="Worley K.C."/>
            <person name="Wu D."/>
            <person name="Wu W."/>
            <person name="Wu Y.Q."/>
            <person name="Zhang X."/>
            <person name="Zou Z."/>
            <person name="Zucker H."/>
            <person name="Briscoe A.D."/>
            <person name="Burmester T."/>
            <person name="Clem R.J."/>
            <person name="Feyereisen R."/>
            <person name="Grimmelikhuijzen C.J.P."/>
            <person name="Hamodrakas S.J."/>
            <person name="Hansson B.S."/>
            <person name="Huguet E."/>
            <person name="Jermiin L.S."/>
            <person name="Lan Q."/>
            <person name="Lehman H.K."/>
            <person name="Lorenzen M."/>
            <person name="Merzendorfer H."/>
            <person name="Michalopoulos I."/>
            <person name="Morton D.B."/>
            <person name="Muthukrishnan S."/>
            <person name="Oakeshott J.G."/>
            <person name="Palmer W."/>
            <person name="Park Y."/>
            <person name="Passarelli A.L."/>
            <person name="Rozas J."/>
            <person name="Schwartz L.M."/>
            <person name="Smith W."/>
            <person name="Southgate A."/>
            <person name="Vilcinskas A."/>
            <person name="Vogt R."/>
            <person name="Wang P."/>
            <person name="Werren J."/>
            <person name="Yu X.Q."/>
            <person name="Zhou J.J."/>
            <person name="Brown S.J."/>
            <person name="Scherer S.E."/>
            <person name="Richards S."/>
            <person name="Blissard G.W."/>
        </authorList>
    </citation>
    <scope>NUCLEOTIDE SEQUENCE</scope>
</reference>
<dbReference type="GO" id="GO:0043122">
    <property type="term" value="P:regulation of canonical NF-kappaB signal transduction"/>
    <property type="evidence" value="ECO:0007669"/>
    <property type="project" value="TreeGrafter"/>
</dbReference>
<evidence type="ECO:0000256" key="1">
    <source>
        <dbReference type="ARBA" id="ARBA00022723"/>
    </source>
</evidence>
<evidence type="ECO:0000256" key="4">
    <source>
        <dbReference type="PROSITE-ProRule" id="PRU00207"/>
    </source>
</evidence>
<keyword evidence="2 4" id="KW-0863">Zinc-finger</keyword>
<evidence type="ECO:0000313" key="7">
    <source>
        <dbReference type="Proteomes" id="UP000791440"/>
    </source>
</evidence>
<dbReference type="GO" id="GO:0008270">
    <property type="term" value="F:zinc ion binding"/>
    <property type="evidence" value="ECO:0007669"/>
    <property type="project" value="UniProtKB-KW"/>
</dbReference>
<dbReference type="PANTHER" id="PTHR10131:SF94">
    <property type="entry name" value="TNF RECEPTOR-ASSOCIATED FACTOR 4"/>
    <property type="match status" value="1"/>
</dbReference>
<feature type="domain" description="TRAF-type" evidence="5">
    <location>
        <begin position="63"/>
        <end position="105"/>
    </location>
</feature>
<dbReference type="InterPro" id="IPR001293">
    <property type="entry name" value="Znf_TRAF"/>
</dbReference>
<dbReference type="FunFam" id="3.30.40.10:FF:000121">
    <property type="entry name" value="TNF receptor-associated factor"/>
    <property type="match status" value="1"/>
</dbReference>
<dbReference type="PROSITE" id="PS50145">
    <property type="entry name" value="ZF_TRAF"/>
    <property type="match status" value="2"/>
</dbReference>
<accession>A0A921Z9D0</accession>
<reference evidence="6" key="2">
    <citation type="submission" date="2020-12" db="EMBL/GenBank/DDBJ databases">
        <authorList>
            <person name="Kanost M."/>
        </authorList>
    </citation>
    <scope>NUCLEOTIDE SEQUENCE</scope>
</reference>
<keyword evidence="3 4" id="KW-0862">Zinc</keyword>
<dbReference type="AlphaFoldDB" id="A0A921Z9D0"/>
<keyword evidence="1 4" id="KW-0479">Metal-binding</keyword>